<gene>
    <name evidence="1" type="ORF">EGT73_18045</name>
</gene>
<protein>
    <submittedName>
        <fullName evidence="1">Uncharacterized protein</fullName>
    </submittedName>
</protein>
<comment type="caution">
    <text evidence="1">The sequence shown here is derived from an EMBL/GenBank/DDBJ whole genome shotgun (WGS) entry which is preliminary data.</text>
</comment>
<dbReference type="RefSeq" id="WP_213070459.1">
    <property type="nucleotide sequence ID" value="NZ_RHXE01000086.1"/>
</dbReference>
<dbReference type="AlphaFoldDB" id="A0A427UJ66"/>
<feature type="non-terminal residue" evidence="1">
    <location>
        <position position="1"/>
    </location>
</feature>
<accession>A0A427UJ66</accession>
<name>A0A427UJ66_ACIJO</name>
<sequence>SYSSSENKYYAIISMSYLFLSCTKKNWNKHVELFDQAELTGFSEQSIAELHQFIQSIVVTGHNQVHLSLEQMKQPSCLVIQLLIHLDTIITLDNKFEPLCFTQLFKFRFKNKKKPYSPSNSFSEFLVYLVTSLSFKKPLDKVPSISSLESYPLNTLFENQDHIDEHEDHPNIKQIRQLIKKMRAEDRFCYLTDIDLFFKLASDMSDFFSDENYEKVAESNARFLLSRTINDEDFVAFNDMNALWLIYYFQSLVYEAQKTNSPEVLQGLSASREFMDLWKMFYAPNGKKATFQWPSQFNDIAKIT</sequence>
<evidence type="ECO:0000313" key="1">
    <source>
        <dbReference type="EMBL" id="RSE16439.1"/>
    </source>
</evidence>
<organism evidence="1 2">
    <name type="scientific">Acinetobacter johnsonii</name>
    <dbReference type="NCBI Taxonomy" id="40214"/>
    <lineage>
        <taxon>Bacteria</taxon>
        <taxon>Pseudomonadati</taxon>
        <taxon>Pseudomonadota</taxon>
        <taxon>Gammaproteobacteria</taxon>
        <taxon>Moraxellales</taxon>
        <taxon>Moraxellaceae</taxon>
        <taxon>Acinetobacter</taxon>
    </lineage>
</organism>
<dbReference type="EMBL" id="RHXE01000086">
    <property type="protein sequence ID" value="RSE16439.1"/>
    <property type="molecule type" value="Genomic_DNA"/>
</dbReference>
<dbReference type="Proteomes" id="UP000277537">
    <property type="component" value="Unassembled WGS sequence"/>
</dbReference>
<reference evidence="1 2" key="1">
    <citation type="submission" date="2018-10" db="EMBL/GenBank/DDBJ databases">
        <title>Transmission dynamics of multidrug resistant bacteria on intensive care unit surfaces.</title>
        <authorList>
            <person name="D'Souza A.W."/>
            <person name="Potter R.F."/>
            <person name="Wallace M."/>
            <person name="Shupe A."/>
            <person name="Patel S."/>
            <person name="Sun S."/>
            <person name="Gul D."/>
            <person name="Kwon J.H."/>
            <person name="Andleeb S."/>
            <person name="Burnham C.-A.D."/>
            <person name="Dantas G."/>
        </authorList>
    </citation>
    <scope>NUCLEOTIDE SEQUENCE [LARGE SCALE GENOMIC DNA]</scope>
    <source>
        <strain evidence="1 2">AJ_385</strain>
    </source>
</reference>
<evidence type="ECO:0000313" key="2">
    <source>
        <dbReference type="Proteomes" id="UP000277537"/>
    </source>
</evidence>
<proteinExistence type="predicted"/>